<dbReference type="EMBL" id="LAQS01000056">
    <property type="protein sequence ID" value="KKZ70548.1"/>
    <property type="molecule type" value="Genomic_DNA"/>
</dbReference>
<dbReference type="InterPro" id="IPR042001">
    <property type="entry name" value="Sortase_F"/>
</dbReference>
<dbReference type="InterPro" id="IPR023365">
    <property type="entry name" value="Sortase_dom-sf"/>
</dbReference>
<dbReference type="SUPFAM" id="SSF63817">
    <property type="entry name" value="Sortase"/>
    <property type="match status" value="1"/>
</dbReference>
<evidence type="ECO:0000256" key="1">
    <source>
        <dbReference type="ARBA" id="ARBA00022801"/>
    </source>
</evidence>
<dbReference type="GO" id="GO:0016787">
    <property type="term" value="F:hydrolase activity"/>
    <property type="evidence" value="ECO:0007669"/>
    <property type="project" value="UniProtKB-KW"/>
</dbReference>
<dbReference type="Gene3D" id="2.40.260.10">
    <property type="entry name" value="Sortase"/>
    <property type="match status" value="1"/>
</dbReference>
<evidence type="ECO:0000313" key="2">
    <source>
        <dbReference type="EMBL" id="KKZ70548.1"/>
    </source>
</evidence>
<dbReference type="NCBIfam" id="NF033748">
    <property type="entry name" value="class_F_sortase"/>
    <property type="match status" value="1"/>
</dbReference>
<keyword evidence="3" id="KW-1185">Reference proteome</keyword>
<protein>
    <submittedName>
        <fullName evidence="2">Peptidase C60</fullName>
    </submittedName>
</protein>
<dbReference type="Proteomes" id="UP000265325">
    <property type="component" value="Unassembled WGS sequence"/>
</dbReference>
<sequence>MTVAGGAVVGCAGQGAAALAPDVRMPHASAAPADRRAAPPMAASEPVRLVVPAAGVDAGPVLRLGLDPDRELQVPSAEQADRPGWYTGSVTPGERGAAVLVAHYDTARGPALLRDVARIKTGDPIEVGRADGTTARFAVREIQQVDKKDFPTNKVYGKTDRPELRLITCGGPVRDGHRTDNIILFADLVK</sequence>
<comment type="caution">
    <text evidence="2">The sequence shown here is derived from an EMBL/GenBank/DDBJ whole genome shotgun (WGS) entry which is preliminary data.</text>
</comment>
<evidence type="ECO:0000313" key="3">
    <source>
        <dbReference type="Proteomes" id="UP000265325"/>
    </source>
</evidence>
<dbReference type="Pfam" id="PF04203">
    <property type="entry name" value="Sortase"/>
    <property type="match status" value="1"/>
</dbReference>
<dbReference type="CDD" id="cd05829">
    <property type="entry name" value="Sortase_F"/>
    <property type="match status" value="1"/>
</dbReference>
<dbReference type="InterPro" id="IPR005754">
    <property type="entry name" value="Sortase"/>
</dbReference>
<gene>
    <name evidence="2" type="ORF">VO63_28315</name>
</gene>
<accession>A0A2P2GGB2</accession>
<organism evidence="2 3">
    <name type="scientific">Streptomyces showdoensis</name>
    <dbReference type="NCBI Taxonomy" id="68268"/>
    <lineage>
        <taxon>Bacteria</taxon>
        <taxon>Bacillati</taxon>
        <taxon>Actinomycetota</taxon>
        <taxon>Actinomycetes</taxon>
        <taxon>Kitasatosporales</taxon>
        <taxon>Streptomycetaceae</taxon>
        <taxon>Streptomyces</taxon>
    </lineage>
</organism>
<dbReference type="AlphaFoldDB" id="A0A2P2GGB2"/>
<name>A0A2P2GGB2_STREW</name>
<reference evidence="2 3" key="1">
    <citation type="submission" date="2015-05" db="EMBL/GenBank/DDBJ databases">
        <title>Draft Genome assembly of Streptomyces showdoensis.</title>
        <authorList>
            <person name="Thapa K.K."/>
            <person name="Metsa-Ketela M."/>
        </authorList>
    </citation>
    <scope>NUCLEOTIDE SEQUENCE [LARGE SCALE GENOMIC DNA]</scope>
    <source>
        <strain evidence="2 3">ATCC 15227</strain>
    </source>
</reference>
<proteinExistence type="predicted"/>
<keyword evidence="1" id="KW-0378">Hydrolase</keyword>